<dbReference type="AlphaFoldDB" id="A0A287B9M0"/>
<evidence type="ECO:0000256" key="7">
    <source>
        <dbReference type="ARBA" id="ARBA00022949"/>
    </source>
</evidence>
<proteinExistence type="inferred from homology"/>
<evidence type="ECO:0000256" key="2">
    <source>
        <dbReference type="ARBA" id="ARBA00004651"/>
    </source>
</evidence>
<evidence type="ECO:0000256" key="8">
    <source>
        <dbReference type="ARBA" id="ARBA00022989"/>
    </source>
</evidence>
<evidence type="ECO:0000256" key="6">
    <source>
        <dbReference type="ARBA" id="ARBA00022692"/>
    </source>
</evidence>
<reference evidence="11" key="1">
    <citation type="submission" date="2009-11" db="EMBL/GenBank/DDBJ databases">
        <authorList>
            <consortium name="Porcine genome sequencing project"/>
        </authorList>
    </citation>
    <scope>NUCLEOTIDE SEQUENCE [LARGE SCALE GENOMIC DNA]</scope>
    <source>
        <strain evidence="11">Duroc</strain>
    </source>
</reference>
<comment type="similarity">
    <text evidence="3">Belongs to the claudin family.</text>
</comment>
<sequence>MSTASEITAFMVSISGRVLVSSTLSTDYWKVSTIDGMVITTTTYVANLWKMCVTNTMGVSNYKDFPSMLALDKFPSWLSGKRIRLGTMRLRVRSLALLRGLRIQCCRELWCRLQMQLRSCIAVALT</sequence>
<evidence type="ECO:0000313" key="11">
    <source>
        <dbReference type="Proteomes" id="UP000008227"/>
    </source>
</evidence>
<keyword evidence="11" id="KW-1185">Reference proteome</keyword>
<dbReference type="GO" id="GO:0070830">
    <property type="term" value="P:bicellular tight junction assembly"/>
    <property type="evidence" value="ECO:0000318"/>
    <property type="project" value="GO_Central"/>
</dbReference>
<dbReference type="GO" id="GO:0007155">
    <property type="term" value="P:cell adhesion"/>
    <property type="evidence" value="ECO:0000318"/>
    <property type="project" value="GO_Central"/>
</dbReference>
<dbReference type="PANTHER" id="PTHR12002">
    <property type="entry name" value="CLAUDIN"/>
    <property type="match status" value="1"/>
</dbReference>
<dbReference type="STRING" id="9823.ENSSSCP00000053024"/>
<keyword evidence="6" id="KW-0812">Transmembrane</keyword>
<protein>
    <submittedName>
        <fullName evidence="10">Uncharacterized protein</fullName>
    </submittedName>
</protein>
<dbReference type="Ensembl" id="ENSSSCT00000043092.2">
    <property type="protein sequence ID" value="ENSSSCP00000053024.2"/>
    <property type="gene ID" value="ENSSSCG00000035826.2"/>
</dbReference>
<dbReference type="Gene3D" id="1.20.140.150">
    <property type="match status" value="1"/>
</dbReference>
<dbReference type="GO" id="GO:0005886">
    <property type="term" value="C:plasma membrane"/>
    <property type="evidence" value="ECO:0000318"/>
    <property type="project" value="GO_Central"/>
</dbReference>
<dbReference type="GO" id="GO:0005198">
    <property type="term" value="F:structural molecule activity"/>
    <property type="evidence" value="ECO:0007669"/>
    <property type="project" value="InterPro"/>
</dbReference>
<dbReference type="GeneTree" id="ENSGT00940000155232"/>
<dbReference type="SMR" id="A0A287B9M0"/>
<reference evidence="10" key="4">
    <citation type="submission" date="2025-09" db="UniProtKB">
        <authorList>
            <consortium name="Ensembl"/>
        </authorList>
    </citation>
    <scope>IDENTIFICATION</scope>
</reference>
<accession>A0A287B9M0</accession>
<evidence type="ECO:0000256" key="5">
    <source>
        <dbReference type="ARBA" id="ARBA00022475"/>
    </source>
</evidence>
<keyword evidence="9" id="KW-0472">Membrane</keyword>
<keyword evidence="4" id="KW-0796">Tight junction</keyword>
<organism evidence="10 11">
    <name type="scientific">Sus scrofa</name>
    <name type="common">Pig</name>
    <dbReference type="NCBI Taxonomy" id="9823"/>
    <lineage>
        <taxon>Eukaryota</taxon>
        <taxon>Metazoa</taxon>
        <taxon>Chordata</taxon>
        <taxon>Craniata</taxon>
        <taxon>Vertebrata</taxon>
        <taxon>Euteleostomi</taxon>
        <taxon>Mammalia</taxon>
        <taxon>Eutheria</taxon>
        <taxon>Laurasiatheria</taxon>
        <taxon>Artiodactyla</taxon>
        <taxon>Suina</taxon>
        <taxon>Suidae</taxon>
        <taxon>Sus</taxon>
    </lineage>
</organism>
<evidence type="ECO:0000256" key="4">
    <source>
        <dbReference type="ARBA" id="ARBA00022427"/>
    </source>
</evidence>
<dbReference type="Pfam" id="PF00822">
    <property type="entry name" value="PMP22_Claudin"/>
    <property type="match status" value="1"/>
</dbReference>
<keyword evidence="5" id="KW-1003">Cell membrane</keyword>
<reference evidence="10" key="2">
    <citation type="journal article" date="2020" name="Gigascience">
        <title>An improved pig reference genome sequence to enable pig genetics and genomics research.</title>
        <authorList>
            <person name="Warr A."/>
            <person name="Affara N."/>
            <person name="Aken B."/>
            <person name="Beiki H."/>
            <person name="Bickhart D.M."/>
            <person name="Billis K."/>
            <person name="Chow W."/>
            <person name="Eory L."/>
            <person name="Finlayson H.A."/>
            <person name="Flicek P."/>
            <person name="Giron C.G."/>
            <person name="Griffin D.K."/>
            <person name="Hall R."/>
            <person name="Hannum G."/>
            <person name="Hourlier T."/>
            <person name="Howe K."/>
            <person name="Hume D.A."/>
            <person name="Izuogu O."/>
            <person name="Kim K."/>
            <person name="Koren S."/>
            <person name="Liu H."/>
            <person name="Manchanda N."/>
            <person name="Martin F.J."/>
            <person name="Nonneman D.J."/>
            <person name="O'Connor R.E."/>
            <person name="Phillippy A.M."/>
            <person name="Rohrer G.A."/>
            <person name="Rosen B.D."/>
            <person name="Rund L.A."/>
            <person name="Sargent C.A."/>
            <person name="Schook L.B."/>
            <person name="Schroeder S.G."/>
            <person name="Schwartz A.S."/>
            <person name="Skinner B.M."/>
            <person name="Talbot R."/>
            <person name="Tseng E."/>
            <person name="Tuggle C.K."/>
            <person name="Watson M."/>
            <person name="Smith T.P.L."/>
            <person name="Archibald A.L."/>
        </authorList>
    </citation>
    <scope>NUCLEOTIDE SEQUENCE [LARGE SCALE GENOMIC DNA]</scope>
    <source>
        <strain evidence="10">Duroc</strain>
    </source>
</reference>
<dbReference type="Bgee" id="ENSSSCG00000035826">
    <property type="expression patterns" value="Expressed in mesenteric lymph node and 32 other cell types or tissues"/>
</dbReference>
<keyword evidence="7" id="KW-0965">Cell junction</keyword>
<dbReference type="InterPro" id="IPR004031">
    <property type="entry name" value="PMP22/EMP/MP20/Claudin"/>
</dbReference>
<dbReference type="Proteomes" id="UP000008227">
    <property type="component" value="Chromosome 4"/>
</dbReference>
<keyword evidence="8" id="KW-1133">Transmembrane helix</keyword>
<dbReference type="InterPro" id="IPR006187">
    <property type="entry name" value="Claudin"/>
</dbReference>
<dbReference type="InParanoid" id="A0A287B9M0"/>
<name>A0A287B9M0_PIG</name>
<evidence type="ECO:0000256" key="1">
    <source>
        <dbReference type="ARBA" id="ARBA00004435"/>
    </source>
</evidence>
<evidence type="ECO:0000313" key="10">
    <source>
        <dbReference type="Ensembl" id="ENSSSCP00000053024.2"/>
    </source>
</evidence>
<evidence type="ECO:0000256" key="3">
    <source>
        <dbReference type="ARBA" id="ARBA00008295"/>
    </source>
</evidence>
<evidence type="ECO:0000256" key="9">
    <source>
        <dbReference type="ARBA" id="ARBA00023136"/>
    </source>
</evidence>
<dbReference type="GO" id="GO:0005923">
    <property type="term" value="C:bicellular tight junction"/>
    <property type="evidence" value="ECO:0000318"/>
    <property type="project" value="GO_Central"/>
</dbReference>
<comment type="subcellular location">
    <subcellularLocation>
        <location evidence="1">Cell junction</location>
        <location evidence="1">Tight junction</location>
    </subcellularLocation>
    <subcellularLocation>
        <location evidence="2">Cell membrane</location>
        <topology evidence="2">Multi-pass membrane protein</topology>
    </subcellularLocation>
</comment>
<reference evidence="10" key="3">
    <citation type="submission" date="2025-08" db="UniProtKB">
        <authorList>
            <consortium name="Ensembl"/>
        </authorList>
    </citation>
    <scope>IDENTIFICATION</scope>
</reference>